<feature type="signal peptide" evidence="3">
    <location>
        <begin position="1"/>
        <end position="21"/>
    </location>
</feature>
<dbReference type="Proteomes" id="UP000504610">
    <property type="component" value="Chromosome 9"/>
</dbReference>
<dbReference type="GeneID" id="130500245"/>
<accession>A0A9W3CHM2</accession>
<dbReference type="AlphaFoldDB" id="A0A9W3CHM2"/>
<dbReference type="Pfam" id="PF16845">
    <property type="entry name" value="SQAPI"/>
    <property type="match status" value="1"/>
</dbReference>
<evidence type="ECO:0000256" key="1">
    <source>
        <dbReference type="ARBA" id="ARBA00022690"/>
    </source>
</evidence>
<evidence type="ECO:0000256" key="3">
    <source>
        <dbReference type="SAM" id="SignalP"/>
    </source>
</evidence>
<dbReference type="PANTHER" id="PTHR47364:SF2">
    <property type="entry name" value="CYSTEINE PROTEINASE INHIBITOR 5"/>
    <property type="match status" value="1"/>
</dbReference>
<feature type="chain" id="PRO_5044703140" evidence="3">
    <location>
        <begin position="22"/>
        <end position="120"/>
    </location>
</feature>
<dbReference type="Gene3D" id="3.10.450.10">
    <property type="match status" value="1"/>
</dbReference>
<sequence length="120" mass="13429">MNKTIILFLLSIFFLPLHMFASERVGGWNPIRDVKDPHVVKIGQFAVSQYNIQSQSGLKFMNVVGGEFQVVSGINYKLVVEANDGNNSADRTYEAVVFEQPSMKSMNLTSFTPLLKNSLL</sequence>
<keyword evidence="5" id="KW-1185">Reference proteome</keyword>
<evidence type="ECO:0000313" key="6">
    <source>
        <dbReference type="RefSeq" id="XP_056850994.1"/>
    </source>
</evidence>
<dbReference type="KEGG" id="rsz:130500245"/>
<dbReference type="RefSeq" id="XP_056850994.1">
    <property type="nucleotide sequence ID" value="XM_056995014.1"/>
</dbReference>
<feature type="domain" description="Cystatin" evidence="4">
    <location>
        <begin position="23"/>
        <end position="114"/>
    </location>
</feature>
<dbReference type="CDD" id="cd00042">
    <property type="entry name" value="CY"/>
    <property type="match status" value="1"/>
</dbReference>
<name>A0A9W3CHM2_RAPSA</name>
<evidence type="ECO:0000256" key="2">
    <source>
        <dbReference type="ARBA" id="ARBA00022704"/>
    </source>
</evidence>
<keyword evidence="1" id="KW-0646">Protease inhibitor</keyword>
<dbReference type="PANTHER" id="PTHR47364">
    <property type="entry name" value="CYSTEINE PROTEINASE INHIBITOR 5"/>
    <property type="match status" value="1"/>
</dbReference>
<dbReference type="GO" id="GO:0004869">
    <property type="term" value="F:cysteine-type endopeptidase inhibitor activity"/>
    <property type="evidence" value="ECO:0007669"/>
    <property type="project" value="UniProtKB-KW"/>
</dbReference>
<dbReference type="InterPro" id="IPR000010">
    <property type="entry name" value="Cystatin_dom"/>
</dbReference>
<keyword evidence="2" id="KW-0789">Thiol protease inhibitor</keyword>
<evidence type="ECO:0000259" key="4">
    <source>
        <dbReference type="SMART" id="SM00043"/>
    </source>
</evidence>
<gene>
    <name evidence="7" type="primary">LOC130500245</name>
    <name evidence="6" type="synonym">LOC130500244</name>
</gene>
<evidence type="ECO:0000313" key="5">
    <source>
        <dbReference type="Proteomes" id="UP000504610"/>
    </source>
</evidence>
<dbReference type="RefSeq" id="XP_056850995.1">
    <property type="nucleotide sequence ID" value="XM_056995015.1"/>
</dbReference>
<proteinExistence type="predicted"/>
<reference evidence="6 7" key="2">
    <citation type="submission" date="2025-04" db="UniProtKB">
        <authorList>
            <consortium name="RefSeq"/>
        </authorList>
    </citation>
    <scope>IDENTIFICATION</scope>
    <source>
        <tissue evidence="6 7">Leaf</tissue>
    </source>
</reference>
<protein>
    <submittedName>
        <fullName evidence="6 7">Cysteine proteinase inhibitor 5-like</fullName>
    </submittedName>
</protein>
<dbReference type="InterPro" id="IPR046350">
    <property type="entry name" value="Cystatin_sf"/>
</dbReference>
<keyword evidence="3" id="KW-0732">Signal</keyword>
<dbReference type="OrthoDB" id="1100594at2759"/>
<evidence type="ECO:0000313" key="7">
    <source>
        <dbReference type="RefSeq" id="XP_056850995.1"/>
    </source>
</evidence>
<reference evidence="5" key="1">
    <citation type="journal article" date="2019" name="Database">
        <title>The radish genome database (RadishGD): an integrated information resource for radish genomics.</title>
        <authorList>
            <person name="Yu H.J."/>
            <person name="Baek S."/>
            <person name="Lee Y.J."/>
            <person name="Cho A."/>
            <person name="Mun J.H."/>
        </authorList>
    </citation>
    <scope>NUCLEOTIDE SEQUENCE [LARGE SCALE GENOMIC DNA]</scope>
    <source>
        <strain evidence="5">cv. WK10039</strain>
    </source>
</reference>
<dbReference type="KEGG" id="rsz:130500244"/>
<dbReference type="SMART" id="SM00043">
    <property type="entry name" value="CY"/>
    <property type="match status" value="1"/>
</dbReference>
<dbReference type="SUPFAM" id="SSF54403">
    <property type="entry name" value="Cystatin/monellin"/>
    <property type="match status" value="1"/>
</dbReference>
<organism evidence="5 7">
    <name type="scientific">Raphanus sativus</name>
    <name type="common">Radish</name>
    <name type="synonym">Raphanus raphanistrum var. sativus</name>
    <dbReference type="NCBI Taxonomy" id="3726"/>
    <lineage>
        <taxon>Eukaryota</taxon>
        <taxon>Viridiplantae</taxon>
        <taxon>Streptophyta</taxon>
        <taxon>Embryophyta</taxon>
        <taxon>Tracheophyta</taxon>
        <taxon>Spermatophyta</taxon>
        <taxon>Magnoliopsida</taxon>
        <taxon>eudicotyledons</taxon>
        <taxon>Gunneridae</taxon>
        <taxon>Pentapetalae</taxon>
        <taxon>rosids</taxon>
        <taxon>malvids</taxon>
        <taxon>Brassicales</taxon>
        <taxon>Brassicaceae</taxon>
        <taxon>Brassiceae</taxon>
        <taxon>Raphanus</taxon>
    </lineage>
</organism>